<organism evidence="2 3">
    <name type="scientific">Austropuccinia psidii MF-1</name>
    <dbReference type="NCBI Taxonomy" id="1389203"/>
    <lineage>
        <taxon>Eukaryota</taxon>
        <taxon>Fungi</taxon>
        <taxon>Dikarya</taxon>
        <taxon>Basidiomycota</taxon>
        <taxon>Pucciniomycotina</taxon>
        <taxon>Pucciniomycetes</taxon>
        <taxon>Pucciniales</taxon>
        <taxon>Sphaerophragmiaceae</taxon>
        <taxon>Austropuccinia</taxon>
    </lineage>
</organism>
<accession>A0A9Q3CWS6</accession>
<name>A0A9Q3CWS6_9BASI</name>
<dbReference type="EMBL" id="AVOT02010990">
    <property type="protein sequence ID" value="MBW0491272.1"/>
    <property type="molecule type" value="Genomic_DNA"/>
</dbReference>
<feature type="signal peptide" evidence="1">
    <location>
        <begin position="1"/>
        <end position="22"/>
    </location>
</feature>
<dbReference type="AlphaFoldDB" id="A0A9Q3CWS6"/>
<protein>
    <submittedName>
        <fullName evidence="2">Uncharacterized protein</fullName>
    </submittedName>
</protein>
<evidence type="ECO:0000313" key="3">
    <source>
        <dbReference type="Proteomes" id="UP000765509"/>
    </source>
</evidence>
<gene>
    <name evidence="2" type="ORF">O181_030987</name>
</gene>
<comment type="caution">
    <text evidence="2">The sequence shown here is derived from an EMBL/GenBank/DDBJ whole genome shotgun (WGS) entry which is preliminary data.</text>
</comment>
<reference evidence="2" key="1">
    <citation type="submission" date="2021-03" db="EMBL/GenBank/DDBJ databases">
        <title>Draft genome sequence of rust myrtle Austropuccinia psidii MF-1, a brazilian biotype.</title>
        <authorList>
            <person name="Quecine M.C."/>
            <person name="Pachon D.M.R."/>
            <person name="Bonatelli M.L."/>
            <person name="Correr F.H."/>
            <person name="Franceschini L.M."/>
            <person name="Leite T.F."/>
            <person name="Margarido G.R.A."/>
            <person name="Almeida C.A."/>
            <person name="Ferrarezi J.A."/>
            <person name="Labate C.A."/>
        </authorList>
    </citation>
    <scope>NUCLEOTIDE SEQUENCE</scope>
    <source>
        <strain evidence="2">MF-1</strain>
    </source>
</reference>
<evidence type="ECO:0000256" key="1">
    <source>
        <dbReference type="SAM" id="SignalP"/>
    </source>
</evidence>
<sequence length="97" mass="10550">MLTPHTALMICLCGSTPISALAYPQTSSPLPLNMLTLLLHPQDMPSPLLMAPPTRLILSSAYHPPEMPPMLPSPLLMPPHPRLVLSAPYNYYTPAVP</sequence>
<proteinExistence type="predicted"/>
<evidence type="ECO:0000313" key="2">
    <source>
        <dbReference type="EMBL" id="MBW0491272.1"/>
    </source>
</evidence>
<keyword evidence="3" id="KW-1185">Reference proteome</keyword>
<feature type="chain" id="PRO_5040465716" evidence="1">
    <location>
        <begin position="23"/>
        <end position="97"/>
    </location>
</feature>
<dbReference type="Proteomes" id="UP000765509">
    <property type="component" value="Unassembled WGS sequence"/>
</dbReference>
<keyword evidence="1" id="KW-0732">Signal</keyword>